<gene>
    <name evidence="12" type="ORF">F0P93_06615</name>
</gene>
<reference evidence="12 13" key="1">
    <citation type="submission" date="2019-09" db="EMBL/GenBank/DDBJ databases">
        <title>Genome Sequence of Larkinella sp MA1.</title>
        <authorList>
            <person name="Srinivasan S."/>
        </authorList>
    </citation>
    <scope>NUCLEOTIDE SEQUENCE [LARGE SCALE GENOMIC DNA]</scope>
    <source>
        <strain evidence="12 13">MA1</strain>
    </source>
</reference>
<keyword evidence="6" id="KW-0418">Kinase</keyword>
<organism evidence="12 13">
    <name type="scientific">Larkinella humicola</name>
    <dbReference type="NCBI Taxonomy" id="2607654"/>
    <lineage>
        <taxon>Bacteria</taxon>
        <taxon>Pseudomonadati</taxon>
        <taxon>Bacteroidota</taxon>
        <taxon>Cytophagia</taxon>
        <taxon>Cytophagales</taxon>
        <taxon>Spirosomataceae</taxon>
        <taxon>Larkinella</taxon>
    </lineage>
</organism>
<dbReference type="InterPro" id="IPR036890">
    <property type="entry name" value="HATPase_C_sf"/>
</dbReference>
<dbReference type="InterPro" id="IPR019734">
    <property type="entry name" value="TPR_rpt"/>
</dbReference>
<keyword evidence="10" id="KW-0732">Signal</keyword>
<dbReference type="InterPro" id="IPR011495">
    <property type="entry name" value="Sig_transdc_His_kin_sub2_dim/P"/>
</dbReference>
<keyword evidence="7" id="KW-0067">ATP-binding</keyword>
<dbReference type="SUPFAM" id="SSF48452">
    <property type="entry name" value="TPR-like"/>
    <property type="match status" value="1"/>
</dbReference>
<dbReference type="PANTHER" id="PTHR41523">
    <property type="entry name" value="TWO-COMPONENT SYSTEM SENSOR PROTEIN"/>
    <property type="match status" value="1"/>
</dbReference>
<keyword evidence="4" id="KW-0808">Transferase</keyword>
<keyword evidence="9" id="KW-1133">Transmembrane helix</keyword>
<keyword evidence="8" id="KW-0802">TPR repeat</keyword>
<dbReference type="EMBL" id="VTWS01000001">
    <property type="protein sequence ID" value="KAA9357402.1"/>
    <property type="molecule type" value="Genomic_DNA"/>
</dbReference>
<name>A0A5N1JSV7_9BACT</name>
<feature type="chain" id="PRO_5024926232" description="histidine kinase" evidence="10">
    <location>
        <begin position="24"/>
        <end position="587"/>
    </location>
</feature>
<feature type="signal peptide" evidence="10">
    <location>
        <begin position="1"/>
        <end position="23"/>
    </location>
</feature>
<dbReference type="Pfam" id="PF07568">
    <property type="entry name" value="HisKA_2"/>
    <property type="match status" value="1"/>
</dbReference>
<feature type="repeat" description="TPR" evidence="8">
    <location>
        <begin position="56"/>
        <end position="89"/>
    </location>
</feature>
<evidence type="ECO:0000256" key="8">
    <source>
        <dbReference type="PROSITE-ProRule" id="PRU00339"/>
    </source>
</evidence>
<sequence length="587" mass="67876">MFRFTSCFLLLVGWLCIVSESQAQEHPGLRVNPARIQHVRQLEAKALREKDSLLLAESWYLFGEQYQEVGNYQSAHPYFLKALKILEPRGDSYELVKLYVRLSETEQRQSHFQESLHYALTARQVAQRIGSIKGLAIAYRMLGHIRQFIWNGQGTKAEYDSIFFCYKESERLSTLIQDTLKIAEANAFIGALLLRDKAKQSIPYLTKALNLFTLKNDIEWQVRILIHLSTVYQRLGNLRLAWEYISEADHLYASRRLNEHGIRAMIAGCFLTYYEQTHQWEKALDQHRKLTDLEGKRLWADREGALSRLSIEYETAKKEALLKAQKQEIDLRNKALENQQRFIVATTLFSILAVIASIFFYKLYRKNQRINYRNEELLKEQNHRVKNNLQVISSLLNLQSKRLSDKNAKKAVEESRLRIESMALLHRKLYDGDKLAQVDLDEFVRELVQGVLRSYGYDQILPEFEIDAGYLTADKAVPLGLVINELTTNACKYAFPYTVLPRFTIRCHRHKNKIELTVEDNGPGIENAEVSRLVLVQDDRLPNTRKASFGMSLIQSQVVQLNGTSRFVSGSENQSSGTVFTMMFTVS</sequence>
<evidence type="ECO:0000256" key="4">
    <source>
        <dbReference type="ARBA" id="ARBA00022679"/>
    </source>
</evidence>
<evidence type="ECO:0000256" key="3">
    <source>
        <dbReference type="ARBA" id="ARBA00022553"/>
    </source>
</evidence>
<protein>
    <recommendedName>
        <fullName evidence="2">histidine kinase</fullName>
        <ecNumber evidence="2">2.7.13.3</ecNumber>
    </recommendedName>
</protein>
<dbReference type="Pfam" id="PF02518">
    <property type="entry name" value="HATPase_c"/>
    <property type="match status" value="1"/>
</dbReference>
<evidence type="ECO:0000256" key="1">
    <source>
        <dbReference type="ARBA" id="ARBA00000085"/>
    </source>
</evidence>
<comment type="catalytic activity">
    <reaction evidence="1">
        <text>ATP + protein L-histidine = ADP + protein N-phospho-L-histidine.</text>
        <dbReference type="EC" id="2.7.13.3"/>
    </reaction>
</comment>
<feature type="domain" description="Histidine kinase" evidence="11">
    <location>
        <begin position="380"/>
        <end position="587"/>
    </location>
</feature>
<dbReference type="InterPro" id="IPR003594">
    <property type="entry name" value="HATPase_dom"/>
</dbReference>
<evidence type="ECO:0000313" key="12">
    <source>
        <dbReference type="EMBL" id="KAA9357402.1"/>
    </source>
</evidence>
<keyword evidence="3" id="KW-0597">Phosphoprotein</keyword>
<evidence type="ECO:0000256" key="2">
    <source>
        <dbReference type="ARBA" id="ARBA00012438"/>
    </source>
</evidence>
<evidence type="ECO:0000256" key="7">
    <source>
        <dbReference type="ARBA" id="ARBA00022840"/>
    </source>
</evidence>
<keyword evidence="5" id="KW-0547">Nucleotide-binding</keyword>
<dbReference type="SUPFAM" id="SSF55874">
    <property type="entry name" value="ATPase domain of HSP90 chaperone/DNA topoisomerase II/histidine kinase"/>
    <property type="match status" value="1"/>
</dbReference>
<dbReference type="RefSeq" id="WP_150875546.1">
    <property type="nucleotide sequence ID" value="NZ_VTWS01000001.1"/>
</dbReference>
<evidence type="ECO:0000313" key="13">
    <source>
        <dbReference type="Proteomes" id="UP000326344"/>
    </source>
</evidence>
<keyword evidence="9" id="KW-0812">Transmembrane</keyword>
<evidence type="ECO:0000259" key="11">
    <source>
        <dbReference type="PROSITE" id="PS50109"/>
    </source>
</evidence>
<keyword evidence="13" id="KW-1185">Reference proteome</keyword>
<dbReference type="Proteomes" id="UP000326344">
    <property type="component" value="Unassembled WGS sequence"/>
</dbReference>
<dbReference type="GO" id="GO:0005524">
    <property type="term" value="F:ATP binding"/>
    <property type="evidence" value="ECO:0007669"/>
    <property type="project" value="UniProtKB-KW"/>
</dbReference>
<feature type="transmembrane region" description="Helical" evidence="9">
    <location>
        <begin position="342"/>
        <end position="364"/>
    </location>
</feature>
<keyword evidence="9" id="KW-0472">Membrane</keyword>
<dbReference type="SMART" id="SM00387">
    <property type="entry name" value="HATPase_c"/>
    <property type="match status" value="1"/>
</dbReference>
<dbReference type="EC" id="2.7.13.3" evidence="2"/>
<evidence type="ECO:0000256" key="9">
    <source>
        <dbReference type="SAM" id="Phobius"/>
    </source>
</evidence>
<evidence type="ECO:0000256" key="5">
    <source>
        <dbReference type="ARBA" id="ARBA00022741"/>
    </source>
</evidence>
<evidence type="ECO:0000256" key="10">
    <source>
        <dbReference type="SAM" id="SignalP"/>
    </source>
</evidence>
<evidence type="ECO:0000256" key="6">
    <source>
        <dbReference type="ARBA" id="ARBA00022777"/>
    </source>
</evidence>
<dbReference type="PROSITE" id="PS50005">
    <property type="entry name" value="TPR"/>
    <property type="match status" value="1"/>
</dbReference>
<dbReference type="Gene3D" id="1.25.40.10">
    <property type="entry name" value="Tetratricopeptide repeat domain"/>
    <property type="match status" value="1"/>
</dbReference>
<dbReference type="PANTHER" id="PTHR41523:SF8">
    <property type="entry name" value="ETHYLENE RESPONSE SENSOR PROTEIN"/>
    <property type="match status" value="1"/>
</dbReference>
<dbReference type="InterPro" id="IPR011990">
    <property type="entry name" value="TPR-like_helical_dom_sf"/>
</dbReference>
<dbReference type="PROSITE" id="PS50109">
    <property type="entry name" value="HIS_KIN"/>
    <property type="match status" value="1"/>
</dbReference>
<dbReference type="Gene3D" id="3.30.565.10">
    <property type="entry name" value="Histidine kinase-like ATPase, C-terminal domain"/>
    <property type="match status" value="1"/>
</dbReference>
<dbReference type="Gene3D" id="3.30.450.20">
    <property type="entry name" value="PAS domain"/>
    <property type="match status" value="1"/>
</dbReference>
<dbReference type="GO" id="GO:0004673">
    <property type="term" value="F:protein histidine kinase activity"/>
    <property type="evidence" value="ECO:0007669"/>
    <property type="project" value="UniProtKB-EC"/>
</dbReference>
<accession>A0A5N1JSV7</accession>
<dbReference type="AlphaFoldDB" id="A0A5N1JSV7"/>
<proteinExistence type="predicted"/>
<dbReference type="InterPro" id="IPR005467">
    <property type="entry name" value="His_kinase_dom"/>
</dbReference>
<comment type="caution">
    <text evidence="12">The sequence shown here is derived from an EMBL/GenBank/DDBJ whole genome shotgun (WGS) entry which is preliminary data.</text>
</comment>